<dbReference type="Gene3D" id="1.10.10.60">
    <property type="entry name" value="Homeodomain-like"/>
    <property type="match status" value="2"/>
</dbReference>
<dbReference type="Pfam" id="PF12833">
    <property type="entry name" value="HTH_18"/>
    <property type="match status" value="1"/>
</dbReference>
<keyword evidence="6" id="KW-1185">Reference proteome</keyword>
<comment type="caution">
    <text evidence="5">The sequence shown here is derived from an EMBL/GenBank/DDBJ whole genome shotgun (WGS) entry which is preliminary data.</text>
</comment>
<evidence type="ECO:0000256" key="3">
    <source>
        <dbReference type="ARBA" id="ARBA00023163"/>
    </source>
</evidence>
<proteinExistence type="predicted"/>
<protein>
    <submittedName>
        <fullName evidence="5">AraC family transcriptional regulator</fullName>
    </submittedName>
</protein>
<dbReference type="PROSITE" id="PS01124">
    <property type="entry name" value="HTH_ARAC_FAMILY_2"/>
    <property type="match status" value="1"/>
</dbReference>
<dbReference type="InterPro" id="IPR018060">
    <property type="entry name" value="HTH_AraC"/>
</dbReference>
<gene>
    <name evidence="5" type="ORF">AACH10_20810</name>
</gene>
<evidence type="ECO:0000256" key="1">
    <source>
        <dbReference type="ARBA" id="ARBA00023015"/>
    </source>
</evidence>
<dbReference type="Proteomes" id="UP001365405">
    <property type="component" value="Unassembled WGS sequence"/>
</dbReference>
<dbReference type="SMART" id="SM00342">
    <property type="entry name" value="HTH_ARAC"/>
    <property type="match status" value="1"/>
</dbReference>
<evidence type="ECO:0000313" key="5">
    <source>
        <dbReference type="EMBL" id="MEK8052704.1"/>
    </source>
</evidence>
<feature type="domain" description="HTH araC/xylS-type" evidence="4">
    <location>
        <begin position="199"/>
        <end position="297"/>
    </location>
</feature>
<organism evidence="5 6">
    <name type="scientific">Pseudaquabacterium inlustre</name>
    <dbReference type="NCBI Taxonomy" id="2984192"/>
    <lineage>
        <taxon>Bacteria</taxon>
        <taxon>Pseudomonadati</taxon>
        <taxon>Pseudomonadota</taxon>
        <taxon>Betaproteobacteria</taxon>
        <taxon>Burkholderiales</taxon>
        <taxon>Sphaerotilaceae</taxon>
        <taxon>Pseudaquabacterium</taxon>
    </lineage>
</organism>
<evidence type="ECO:0000256" key="2">
    <source>
        <dbReference type="ARBA" id="ARBA00023125"/>
    </source>
</evidence>
<dbReference type="PANTHER" id="PTHR46796">
    <property type="entry name" value="HTH-TYPE TRANSCRIPTIONAL ACTIVATOR RHAS-RELATED"/>
    <property type="match status" value="1"/>
</dbReference>
<sequence length="298" mass="33428">MDRHQIWVEKNGHTQLLSATPDYALPRLARWTGLRMGRFTIADETQERQVYGPQAVLTLFIGGQAESTLTRGLRRRQQAYRAGDLICFPGDVAMQRVRWRSQQARIVSVEIDRTLLQHFEGDDVRMAPRPLQGESCFQDAELAGLVRGMWREVQAGSPHGRLYAETLSVGLARRVFERFGGLRASPGEQRARLSATQLRRVEDCLRTRLDQPIGLDDLAQAAGLSRYHFARVYKASTGQTPYQRLLALRLERACALLRDTALPAAEVALACGFSSQSHLADTCRRVLGCTSAELRRAP</sequence>
<dbReference type="PANTHER" id="PTHR46796:SF6">
    <property type="entry name" value="ARAC SUBFAMILY"/>
    <property type="match status" value="1"/>
</dbReference>
<name>A0ABU9CLK5_9BURK</name>
<keyword evidence="2" id="KW-0238">DNA-binding</keyword>
<evidence type="ECO:0000259" key="4">
    <source>
        <dbReference type="PROSITE" id="PS01124"/>
    </source>
</evidence>
<dbReference type="EMBL" id="JBBUTH010000010">
    <property type="protein sequence ID" value="MEK8052704.1"/>
    <property type="molecule type" value="Genomic_DNA"/>
</dbReference>
<dbReference type="InterPro" id="IPR009057">
    <property type="entry name" value="Homeodomain-like_sf"/>
</dbReference>
<keyword evidence="1" id="KW-0805">Transcription regulation</keyword>
<evidence type="ECO:0000313" key="6">
    <source>
        <dbReference type="Proteomes" id="UP001365405"/>
    </source>
</evidence>
<dbReference type="SUPFAM" id="SSF46689">
    <property type="entry name" value="Homeodomain-like"/>
    <property type="match status" value="2"/>
</dbReference>
<dbReference type="RefSeq" id="WP_341412427.1">
    <property type="nucleotide sequence ID" value="NZ_JBBUTH010000010.1"/>
</dbReference>
<reference evidence="5 6" key="1">
    <citation type="submission" date="2024-04" db="EMBL/GenBank/DDBJ databases">
        <title>Novel species of the genus Ideonella isolated from streams.</title>
        <authorList>
            <person name="Lu H."/>
        </authorList>
    </citation>
    <scope>NUCLEOTIDE SEQUENCE [LARGE SCALE GENOMIC DNA]</scope>
    <source>
        <strain evidence="5 6">DXS22W</strain>
    </source>
</reference>
<dbReference type="InterPro" id="IPR050204">
    <property type="entry name" value="AraC_XylS_family_regulators"/>
</dbReference>
<keyword evidence="3" id="KW-0804">Transcription</keyword>
<accession>A0ABU9CLK5</accession>